<evidence type="ECO:0000259" key="2">
    <source>
        <dbReference type="Pfam" id="PF00557"/>
    </source>
</evidence>
<feature type="domain" description="Peptidase M24" evidence="2">
    <location>
        <begin position="207"/>
        <end position="404"/>
    </location>
</feature>
<dbReference type="InterPro" id="IPR000994">
    <property type="entry name" value="Pept_M24"/>
</dbReference>
<dbReference type="EMBL" id="JAFKCV010000014">
    <property type="protein sequence ID" value="MBN7827162.1"/>
    <property type="molecule type" value="Genomic_DNA"/>
</dbReference>
<feature type="signal peptide" evidence="1">
    <location>
        <begin position="1"/>
        <end position="18"/>
    </location>
</feature>
<dbReference type="RefSeq" id="WP_206575274.1">
    <property type="nucleotide sequence ID" value="NZ_JAFKCV010000014.1"/>
</dbReference>
<evidence type="ECO:0000313" key="3">
    <source>
        <dbReference type="EMBL" id="MBN7827162.1"/>
    </source>
</evidence>
<keyword evidence="1" id="KW-0732">Signal</keyword>
<evidence type="ECO:0000256" key="1">
    <source>
        <dbReference type="SAM" id="SignalP"/>
    </source>
</evidence>
<reference evidence="3" key="1">
    <citation type="submission" date="2021-03" db="EMBL/GenBank/DDBJ databases">
        <title>novel species isolated from a fishpond in China.</title>
        <authorList>
            <person name="Lu H."/>
            <person name="Cai Z."/>
        </authorList>
    </citation>
    <scope>NUCLEOTIDE SEQUENCE</scope>
    <source>
        <strain evidence="3">JCM 30855</strain>
    </source>
</reference>
<dbReference type="SUPFAM" id="SSF55920">
    <property type="entry name" value="Creatinase/aminopeptidase"/>
    <property type="match status" value="1"/>
</dbReference>
<sequence length="442" mass="50250">MRILLILSLLTVSVQALAHPLPMRERAALVDEILEDRLTHLLPQLMEREGIDMWVLISREYNEDPVLKTMLPSTWLSARRRTILVLFNPKEGKELERLAIARYDVGNLFKKAWDKEQQPDQWLALKQVIEARAPEKIAINQSADVALADGITATEYAEFKQALGKDWQDKLVSAESLAIAWLETRSDKEMAVYPKIVAMGHQLIATAFSNQVITPGKTTTEDVVWWLREQTREMKLTNWFHPTVSIQRASAEKFDHLKAFTQAKDEQLILPGDLLHVDFGITYLRLNTDQQQHAYVLRSGETDAPDYLYQAMAGANRLQDVFTGNFKAGRTGNQVLKMSRQMAMEEGIKPAIYSHPIGYHGHAAGTTLGMWDAQDGVPGSGDHPLHHDTAYSIELNAASFIDEWDKEIRIMLEEEAFFDESGVHYMDGRQTGFHLIQSEQKR</sequence>
<dbReference type="Gene3D" id="3.90.230.10">
    <property type="entry name" value="Creatinase/methionine aminopeptidase superfamily"/>
    <property type="match status" value="1"/>
</dbReference>
<feature type="chain" id="PRO_5037437507" evidence="1">
    <location>
        <begin position="19"/>
        <end position="442"/>
    </location>
</feature>
<accession>A0A939ISW6</accession>
<protein>
    <submittedName>
        <fullName evidence="3">M24 family metallopeptidase</fullName>
    </submittedName>
</protein>
<dbReference type="Pfam" id="PF00557">
    <property type="entry name" value="Peptidase_M24"/>
    <property type="match status" value="1"/>
</dbReference>
<gene>
    <name evidence="3" type="ORF">J0A66_18165</name>
</gene>
<evidence type="ECO:0000313" key="4">
    <source>
        <dbReference type="Proteomes" id="UP000664654"/>
    </source>
</evidence>
<organism evidence="3 4">
    <name type="scientific">Bowmanella dokdonensis</name>
    <dbReference type="NCBI Taxonomy" id="751969"/>
    <lineage>
        <taxon>Bacteria</taxon>
        <taxon>Pseudomonadati</taxon>
        <taxon>Pseudomonadota</taxon>
        <taxon>Gammaproteobacteria</taxon>
        <taxon>Alteromonadales</taxon>
        <taxon>Alteromonadaceae</taxon>
        <taxon>Bowmanella</taxon>
    </lineage>
</organism>
<keyword evidence="4" id="KW-1185">Reference proteome</keyword>
<name>A0A939ISW6_9ALTE</name>
<dbReference type="InterPro" id="IPR036005">
    <property type="entry name" value="Creatinase/aminopeptidase-like"/>
</dbReference>
<proteinExistence type="predicted"/>
<comment type="caution">
    <text evidence="3">The sequence shown here is derived from an EMBL/GenBank/DDBJ whole genome shotgun (WGS) entry which is preliminary data.</text>
</comment>
<dbReference type="AlphaFoldDB" id="A0A939ISW6"/>
<dbReference type="Proteomes" id="UP000664654">
    <property type="component" value="Unassembled WGS sequence"/>
</dbReference>